<dbReference type="PROSITE" id="PS51819">
    <property type="entry name" value="VOC"/>
    <property type="match status" value="1"/>
</dbReference>
<dbReference type="PANTHER" id="PTHR34109">
    <property type="entry name" value="BNAUNNG04460D PROTEIN-RELATED"/>
    <property type="match status" value="1"/>
</dbReference>
<proteinExistence type="predicted"/>
<dbReference type="SUPFAM" id="SSF54593">
    <property type="entry name" value="Glyoxalase/Bleomycin resistance protein/Dihydroxybiphenyl dioxygenase"/>
    <property type="match status" value="1"/>
</dbReference>
<accession>A0ABY9IYI2</accession>
<keyword evidence="3" id="KW-1185">Reference proteome</keyword>
<reference evidence="2 3" key="1">
    <citation type="submission" date="2023-03" db="EMBL/GenBank/DDBJ databases">
        <title>Isolation and description of six Streptomyces strains from soil environments, able to metabolize different microbial glucans.</title>
        <authorList>
            <person name="Widen T."/>
            <person name="Larsbrink J."/>
        </authorList>
    </citation>
    <scope>NUCLEOTIDE SEQUENCE [LARGE SCALE GENOMIC DNA]</scope>
    <source>
        <strain evidence="2 3">Alt2</strain>
    </source>
</reference>
<dbReference type="Gene3D" id="3.30.720.120">
    <property type="match status" value="1"/>
</dbReference>
<protein>
    <submittedName>
        <fullName evidence="2">VOC family protein</fullName>
    </submittedName>
</protein>
<name>A0ABY9IYI2_9ACTN</name>
<dbReference type="InterPro" id="IPR029068">
    <property type="entry name" value="Glyas_Bleomycin-R_OHBP_Dase"/>
</dbReference>
<evidence type="ECO:0000313" key="2">
    <source>
        <dbReference type="EMBL" id="WLQ60055.1"/>
    </source>
</evidence>
<dbReference type="PANTHER" id="PTHR34109:SF1">
    <property type="entry name" value="VOC DOMAIN-CONTAINING PROTEIN"/>
    <property type="match status" value="1"/>
</dbReference>
<sequence>MSFHSHTLHLTMRGADEASAWYQQAFGAEELTRLVVPGGRLIHVQVRIGTLTLMLADEFPEMDSYGPQHFGGTYGALCLHVGDVDDAWQRAVGAGATVIRPLNDAFWGEREGQLLDPFGHRWGLTQQLRDVPLAELQKLTTEAFSGLTAG</sequence>
<organism evidence="2 3">
    <name type="scientific">Streptomyces poriferorum</name>
    <dbReference type="NCBI Taxonomy" id="2798799"/>
    <lineage>
        <taxon>Bacteria</taxon>
        <taxon>Bacillati</taxon>
        <taxon>Actinomycetota</taxon>
        <taxon>Actinomycetes</taxon>
        <taxon>Kitasatosporales</taxon>
        <taxon>Streptomycetaceae</taxon>
        <taxon>Streptomyces</taxon>
    </lineage>
</organism>
<dbReference type="EMBL" id="CP120988">
    <property type="protein sequence ID" value="WLQ60055.1"/>
    <property type="molecule type" value="Genomic_DNA"/>
</dbReference>
<dbReference type="InterPro" id="IPR004360">
    <property type="entry name" value="Glyas_Fos-R_dOase_dom"/>
</dbReference>
<feature type="domain" description="VOC" evidence="1">
    <location>
        <begin position="2"/>
        <end position="127"/>
    </location>
</feature>
<evidence type="ECO:0000313" key="3">
    <source>
        <dbReference type="Proteomes" id="UP001235744"/>
    </source>
</evidence>
<dbReference type="RefSeq" id="WP_306069522.1">
    <property type="nucleotide sequence ID" value="NZ_CP120988.1"/>
</dbReference>
<gene>
    <name evidence="2" type="ORF">P8A19_33610</name>
</gene>
<dbReference type="Gene3D" id="3.30.720.110">
    <property type="match status" value="1"/>
</dbReference>
<dbReference type="Pfam" id="PF00903">
    <property type="entry name" value="Glyoxalase"/>
    <property type="match status" value="1"/>
</dbReference>
<dbReference type="CDD" id="cd07246">
    <property type="entry name" value="VOC_like"/>
    <property type="match status" value="1"/>
</dbReference>
<evidence type="ECO:0000259" key="1">
    <source>
        <dbReference type="PROSITE" id="PS51819"/>
    </source>
</evidence>
<dbReference type="Proteomes" id="UP001235744">
    <property type="component" value="Chromosome"/>
</dbReference>
<dbReference type="InterPro" id="IPR037523">
    <property type="entry name" value="VOC_core"/>
</dbReference>